<feature type="repeat" description="WD" evidence="12">
    <location>
        <begin position="105"/>
        <end position="148"/>
    </location>
</feature>
<keyword evidence="15" id="KW-1185">Reference proteome</keyword>
<evidence type="ECO:0000256" key="6">
    <source>
        <dbReference type="ARBA" id="ARBA00022846"/>
    </source>
</evidence>
<comment type="similarity">
    <text evidence="10">Belongs to the CFAP52 family.</text>
</comment>
<evidence type="ECO:0000256" key="5">
    <source>
        <dbReference type="ARBA" id="ARBA00022737"/>
    </source>
</evidence>
<keyword evidence="7" id="KW-0689">Ribosomal protein</keyword>
<dbReference type="EMBL" id="ATMH01005277">
    <property type="protein sequence ID" value="EPY28148.1"/>
    <property type="molecule type" value="Genomic_DNA"/>
</dbReference>
<feature type="repeat" description="WD" evidence="12">
    <location>
        <begin position="588"/>
        <end position="620"/>
    </location>
</feature>
<keyword evidence="7" id="KW-0687">Ribonucleoprotein</keyword>
<comment type="caution">
    <text evidence="14">The sequence shown here is derived from an EMBL/GenBank/DDBJ whole genome shotgun (WGS) entry which is preliminary data.</text>
</comment>
<feature type="repeat" description="WD" evidence="12">
    <location>
        <begin position="418"/>
        <end position="459"/>
    </location>
</feature>
<dbReference type="OrthoDB" id="6252103at2759"/>
<dbReference type="SUPFAM" id="SSF50998">
    <property type="entry name" value="Quinoprotein alcohol dehydrogenase-like"/>
    <property type="match status" value="1"/>
</dbReference>
<dbReference type="FunFam" id="2.130.10.10:FF:001320">
    <property type="entry name" value="Predicted protein"/>
    <property type="match status" value="1"/>
</dbReference>
<accession>S9UGV0</accession>
<dbReference type="GO" id="GO:0005930">
    <property type="term" value="C:axoneme"/>
    <property type="evidence" value="ECO:0007669"/>
    <property type="project" value="UniProtKB-ARBA"/>
</dbReference>
<evidence type="ECO:0000256" key="8">
    <source>
        <dbReference type="ARBA" id="ARBA00023069"/>
    </source>
</evidence>
<dbReference type="SUPFAM" id="SSF50978">
    <property type="entry name" value="WD40 repeat-like"/>
    <property type="match status" value="1"/>
</dbReference>
<evidence type="ECO:0000313" key="14">
    <source>
        <dbReference type="EMBL" id="EPY28148.1"/>
    </source>
</evidence>
<dbReference type="SMART" id="SM00320">
    <property type="entry name" value="WD40"/>
    <property type="match status" value="11"/>
</dbReference>
<feature type="repeat" description="WD" evidence="12">
    <location>
        <begin position="546"/>
        <end position="587"/>
    </location>
</feature>
<protein>
    <recommendedName>
        <fullName evidence="11">Cilia- and flagella-associated protein 52</fullName>
    </recommendedName>
</protein>
<dbReference type="GO" id="GO:0031514">
    <property type="term" value="C:motile cilium"/>
    <property type="evidence" value="ECO:0007669"/>
    <property type="project" value="UniProtKB-SubCell"/>
</dbReference>
<dbReference type="InterPro" id="IPR036322">
    <property type="entry name" value="WD40_repeat_dom_sf"/>
</dbReference>
<feature type="domain" description="EML-like first beta-propeller" evidence="13">
    <location>
        <begin position="59"/>
        <end position="305"/>
    </location>
</feature>
<dbReference type="PANTHER" id="PTHR13720:SF14">
    <property type="entry name" value="CILIA- AND FLAGELLA-ASSOCIATED PROTEIN 52"/>
    <property type="match status" value="1"/>
</dbReference>
<evidence type="ECO:0000256" key="1">
    <source>
        <dbReference type="ARBA" id="ARBA00004230"/>
    </source>
</evidence>
<evidence type="ECO:0000259" key="13">
    <source>
        <dbReference type="Pfam" id="PF23409"/>
    </source>
</evidence>
<evidence type="ECO:0000256" key="7">
    <source>
        <dbReference type="ARBA" id="ARBA00022980"/>
    </source>
</evidence>
<dbReference type="Gene3D" id="2.130.10.10">
    <property type="entry name" value="YVTN repeat-like/Quinoprotein amine dehydrogenase"/>
    <property type="match status" value="4"/>
</dbReference>
<dbReference type="InterPro" id="IPR055439">
    <property type="entry name" value="Beta-prop_EML_1st"/>
</dbReference>
<dbReference type="GO" id="GO:0005840">
    <property type="term" value="C:ribosome"/>
    <property type="evidence" value="ECO:0007669"/>
    <property type="project" value="UniProtKB-KW"/>
</dbReference>
<sequence length="629" mass="67859">MADQDQDTPRLELETVIGFSGKIPNGLVMHPDGVHMLYPLGACIVIREITSSKSSDFLYGHNDAITCLAVSPSGRYIASGQSTHPGFQADVCIFDFAERRLVHRMLLHKQSVSALAFSPDEAYLASVGGVDDKTVVLWDVESGRPLCGAPASTTETTSVAFFNNDPLKLMTGGTSSLRVWTVDVESRKMTSVDINMGNMRRCVTSIAIERTDKYVYCGTTSGDVICCQLQTANVFKMQGPQQKLTGGILSTIFNEDGDLLVGSGSGEVQLLSKVNLTVQKEVKVKGGVTGLALAGSHYMVGTNTSNMYFINGGNFRAQLRMTCHSESVNDIAFPDGFSAVFATCCGTDIRVWNATSCTELLRVEIPDRVCNCIQFTKDGSLIVTSWSDGKLRAFGPQSGKLVFSVNDAHKPEGGKRSRTGGRVGVTAVSTSHNGEFLVTGGSDGLVRVWRLAGATCVLEASMKEHKATVNEVAISDDDTECVTASDDGSCIAWDLTRYMRRNIMYAQTYFRAIQYYPDESQLLTTGSDKVISYWDAVDCNAIRELPGSQSGEINALSISPDGTFFATGGNDRVLKVWDYERGECVAVGLAHSCSITKVRVSPDAKKIVSVGEEGAIMVWKTGNVCIDGL</sequence>
<proteinExistence type="inferred from homology"/>
<keyword evidence="4 12" id="KW-0853">WD repeat</keyword>
<evidence type="ECO:0000256" key="12">
    <source>
        <dbReference type="PROSITE-ProRule" id="PRU00221"/>
    </source>
</evidence>
<keyword evidence="5" id="KW-0677">Repeat</keyword>
<evidence type="ECO:0000256" key="4">
    <source>
        <dbReference type="ARBA" id="ARBA00022574"/>
    </source>
</evidence>
<dbReference type="InterPro" id="IPR001680">
    <property type="entry name" value="WD40_rpt"/>
</dbReference>
<evidence type="ECO:0000256" key="11">
    <source>
        <dbReference type="ARBA" id="ARBA00029552"/>
    </source>
</evidence>
<evidence type="ECO:0000313" key="15">
    <source>
        <dbReference type="Proteomes" id="UP000015354"/>
    </source>
</evidence>
<dbReference type="Pfam" id="PF23409">
    <property type="entry name" value="Beta-prop_EML"/>
    <property type="match status" value="1"/>
</dbReference>
<keyword evidence="3" id="KW-0963">Cytoplasm</keyword>
<evidence type="ECO:0000256" key="9">
    <source>
        <dbReference type="ARBA" id="ARBA00023273"/>
    </source>
</evidence>
<dbReference type="FunFam" id="2.130.10.10:FF:000207">
    <property type="entry name" value="Cilia- and flagella-associated protein 52"/>
    <property type="match status" value="1"/>
</dbReference>
<keyword evidence="8" id="KW-0969">Cilium</keyword>
<organism evidence="14 15">
    <name type="scientific">Strigomonas culicis</name>
    <dbReference type="NCBI Taxonomy" id="28005"/>
    <lineage>
        <taxon>Eukaryota</taxon>
        <taxon>Discoba</taxon>
        <taxon>Euglenozoa</taxon>
        <taxon>Kinetoplastea</taxon>
        <taxon>Metakinetoplastina</taxon>
        <taxon>Trypanosomatida</taxon>
        <taxon>Trypanosomatidae</taxon>
        <taxon>Strigomonadinae</taxon>
        <taxon>Strigomonas</taxon>
    </lineage>
</organism>
<dbReference type="Proteomes" id="UP000015354">
    <property type="component" value="Unassembled WGS sequence"/>
</dbReference>
<dbReference type="PROSITE" id="PS00678">
    <property type="entry name" value="WD_REPEATS_1"/>
    <property type="match status" value="2"/>
</dbReference>
<feature type="repeat" description="WD" evidence="12">
    <location>
        <begin position="462"/>
        <end position="495"/>
    </location>
</feature>
<reference evidence="14 15" key="1">
    <citation type="journal article" date="2013" name="PLoS ONE">
        <title>Predicting the Proteins of Angomonas deanei, Strigomonas culicis and Their Respective Endosymbionts Reveals New Aspects of the Trypanosomatidae Family.</title>
        <authorList>
            <person name="Motta M.C."/>
            <person name="Martins A.C."/>
            <person name="de Souza S.S."/>
            <person name="Catta-Preta C.M."/>
            <person name="Silva R."/>
            <person name="Klein C.C."/>
            <person name="de Almeida L.G."/>
            <person name="de Lima Cunha O."/>
            <person name="Ciapina L.P."/>
            <person name="Brocchi M."/>
            <person name="Colabardini A.C."/>
            <person name="de Araujo Lima B."/>
            <person name="Machado C.R."/>
            <person name="de Almeida Soares C.M."/>
            <person name="Probst C.M."/>
            <person name="de Menezes C.B."/>
            <person name="Thompson C.E."/>
            <person name="Bartholomeu D.C."/>
            <person name="Gradia D.F."/>
            <person name="Pavoni D.P."/>
            <person name="Grisard E.C."/>
            <person name="Fantinatti-Garboggini F."/>
            <person name="Marchini F.K."/>
            <person name="Rodrigues-Luiz G.F."/>
            <person name="Wagner G."/>
            <person name="Goldman G.H."/>
            <person name="Fietto J.L."/>
            <person name="Elias M.C."/>
            <person name="Goldman M.H."/>
            <person name="Sagot M.F."/>
            <person name="Pereira M."/>
            <person name="Stoco P.H."/>
            <person name="de Mendonca-Neto R.P."/>
            <person name="Teixeira S.M."/>
            <person name="Maciel T.E."/>
            <person name="de Oliveira Mendes T.A."/>
            <person name="Urmenyi T.P."/>
            <person name="de Souza W."/>
            <person name="Schenkman S."/>
            <person name="de Vasconcelos A.T."/>
        </authorList>
    </citation>
    <scope>NUCLEOTIDE SEQUENCE [LARGE SCALE GENOMIC DNA]</scope>
</reference>
<keyword evidence="6 14" id="KW-0282">Flagellum</keyword>
<dbReference type="PANTHER" id="PTHR13720">
    <property type="entry name" value="WD-40 REPEAT PROTEIN"/>
    <property type="match status" value="1"/>
</dbReference>
<evidence type="ECO:0000256" key="2">
    <source>
        <dbReference type="ARBA" id="ARBA00004496"/>
    </source>
</evidence>
<dbReference type="AlphaFoldDB" id="S9UGV0"/>
<dbReference type="InterPro" id="IPR015943">
    <property type="entry name" value="WD40/YVTN_repeat-like_dom_sf"/>
</dbReference>
<evidence type="ECO:0000256" key="3">
    <source>
        <dbReference type="ARBA" id="ARBA00022490"/>
    </source>
</evidence>
<dbReference type="PROSITE" id="PS50082">
    <property type="entry name" value="WD_REPEATS_2"/>
    <property type="match status" value="5"/>
</dbReference>
<dbReference type="PROSITE" id="PS50294">
    <property type="entry name" value="WD_REPEATS_REGION"/>
    <property type="match status" value="3"/>
</dbReference>
<evidence type="ECO:0000256" key="10">
    <source>
        <dbReference type="ARBA" id="ARBA00029456"/>
    </source>
</evidence>
<dbReference type="InterPro" id="IPR011047">
    <property type="entry name" value="Quinoprotein_ADH-like_sf"/>
</dbReference>
<gene>
    <name evidence="14" type="ORF">STCU_05277</name>
</gene>
<name>S9UGV0_9TRYP</name>
<keyword evidence="9" id="KW-0966">Cell projection</keyword>
<dbReference type="InterPro" id="IPR050630">
    <property type="entry name" value="WD_repeat_EMAP"/>
</dbReference>
<dbReference type="InterPro" id="IPR019775">
    <property type="entry name" value="WD40_repeat_CS"/>
</dbReference>
<comment type="subcellular location">
    <subcellularLocation>
        <location evidence="1">Cell projection</location>
        <location evidence="1">Cilium</location>
        <location evidence="1">Flagellum</location>
    </subcellularLocation>
    <subcellularLocation>
        <location evidence="2">Cytoplasm</location>
    </subcellularLocation>
</comment>
<dbReference type="Pfam" id="PF00400">
    <property type="entry name" value="WD40"/>
    <property type="match status" value="4"/>
</dbReference>